<dbReference type="InterPro" id="IPR057678">
    <property type="entry name" value="DUF7918"/>
</dbReference>
<dbReference type="VEuPathDB" id="FungiDB:PSTT_07280"/>
<keyword evidence="4" id="KW-1185">Reference proteome</keyword>
<feature type="region of interest" description="Disordered" evidence="1">
    <location>
        <begin position="713"/>
        <end position="741"/>
    </location>
</feature>
<dbReference type="PANTHER" id="PTHR36223:SF5">
    <property type="entry name" value="BETA-LACTAMASE-TYPE TRANSPEPTIDASE FOLD DOMAIN CONTAINING PROTEIN"/>
    <property type="match status" value="1"/>
</dbReference>
<dbReference type="Pfam" id="PF25534">
    <property type="entry name" value="DUF7918"/>
    <property type="match status" value="2"/>
</dbReference>
<sequence>EEADPADRVIALPGHEVAARLDGPDSGGEESSSGPSANSNCKIGSVYPRTICTVRRSSGVQPGSQYHAYQRCLGSELYDRSAQSNITINPSETWTTCTEYQYETTHDSLTGAPTETVTIESKQSCRFKVTYCIHPTACDLLKKKINTRQKAQGSLRLSDYAVQVLLDGVSIVTSNQLRSRKPGPHGVTGICDGKSTYRDLQFAPANLVDPDDSTKQICEDESIISSLGTIEKKIPAYKTTATTNDMSFSENIKKTGLSTTAGLGKSNTKQPSQKLRYDVTPSDPHPFLQFIFRYKPRPVLIAEGVIPPPDGPAEPLADPPAAPPVEQPAEPPTEGARIPKGSDSQNIINIDSDSESEKEKEDTKPQKDELDEKPVKKEGPEDQMKPEVNGAGCCCECQKRTIKDEGSESGSPHKRPRVSSDTKMSNHRNLDMPTNAVSGASCTVSLLDPTSTSTSTPSKTWTTCTEYKHETTQDPITSAPVETVTIESKQSCRFKVTFNIHPTACDLLAKSINEPQKAQDSLQLNDYSTHVLLDGVHAVTSKQLRSRKPCPRRVSHIRESQNTCRALQFAPANLVDPDNSTNHCQDETIISSLGTIEVRVYKCKLVGKNKPRAHRNICKTTNDMSFSEDIKKTGLSTTAGFGEPCISKASKKLRYHAKQMDPHPFLQDTKPEKDNLDEKSVNKEHTEHQKKPEVNGAGGSGCCCNCQKRVIKDEGSESGSPHKRPRVSSNTQDVKPAKPFIFSNKPRPVLIAEGVIPPHSVLAESPAKPPAGLPTEEARKTKGSNPQNVSSIESDSESETEDTKPKKGDLHDRPVKKEVTEDQKKPEVNKAGGSGCCCNCQKRAIKDEGSKSGSPPKRPRVSPHTHDVKPAKPVFIDLTL</sequence>
<name>A0A2S4VH49_9BASI</name>
<gene>
    <name evidence="3" type="ORF">PSTT_07280</name>
</gene>
<organism evidence="3 4">
    <name type="scientific">Puccinia striiformis</name>
    <dbReference type="NCBI Taxonomy" id="27350"/>
    <lineage>
        <taxon>Eukaryota</taxon>
        <taxon>Fungi</taxon>
        <taxon>Dikarya</taxon>
        <taxon>Basidiomycota</taxon>
        <taxon>Pucciniomycotina</taxon>
        <taxon>Pucciniomycetes</taxon>
        <taxon>Pucciniales</taxon>
        <taxon>Pucciniaceae</taxon>
        <taxon>Puccinia</taxon>
    </lineage>
</organism>
<proteinExistence type="predicted"/>
<feature type="region of interest" description="Disordered" evidence="1">
    <location>
        <begin position="303"/>
        <end position="390"/>
    </location>
</feature>
<dbReference type="Proteomes" id="UP000239156">
    <property type="component" value="Unassembled WGS sequence"/>
</dbReference>
<protein>
    <recommendedName>
        <fullName evidence="2">DUF7918 domain-containing protein</fullName>
    </recommendedName>
</protein>
<evidence type="ECO:0000313" key="4">
    <source>
        <dbReference type="Proteomes" id="UP000239156"/>
    </source>
</evidence>
<dbReference type="EMBL" id="PKSL01000061">
    <property type="protein sequence ID" value="POW08795.1"/>
    <property type="molecule type" value="Genomic_DNA"/>
</dbReference>
<dbReference type="PANTHER" id="PTHR36223">
    <property type="entry name" value="BETA-LACTAMASE-TYPE TRANSPEPTIDASE FOLD DOMAIN CONTAINING PROTEIN"/>
    <property type="match status" value="1"/>
</dbReference>
<feature type="compositionally biased region" description="Pro residues" evidence="1">
    <location>
        <begin position="306"/>
        <end position="331"/>
    </location>
</feature>
<accession>A0A2S4VH49</accession>
<feature type="domain" description="DUF7918" evidence="2">
    <location>
        <begin position="99"/>
        <end position="307"/>
    </location>
</feature>
<dbReference type="AlphaFoldDB" id="A0A2S4VH49"/>
<feature type="region of interest" description="Disordered" evidence="1">
    <location>
        <begin position="761"/>
        <end position="880"/>
    </location>
</feature>
<evidence type="ECO:0000313" key="3">
    <source>
        <dbReference type="EMBL" id="POW08795.1"/>
    </source>
</evidence>
<feature type="compositionally biased region" description="Basic and acidic residues" evidence="1">
    <location>
        <begin position="801"/>
        <end position="828"/>
    </location>
</feature>
<feature type="domain" description="DUF7918" evidence="2">
    <location>
        <begin position="465"/>
        <end position="661"/>
    </location>
</feature>
<feature type="region of interest" description="Disordered" evidence="1">
    <location>
        <begin position="661"/>
        <end position="694"/>
    </location>
</feature>
<feature type="region of interest" description="Disordered" evidence="1">
    <location>
        <begin position="403"/>
        <end position="428"/>
    </location>
</feature>
<feature type="compositionally biased region" description="Basic and acidic residues" evidence="1">
    <location>
        <begin position="669"/>
        <end position="693"/>
    </location>
</feature>
<feature type="compositionally biased region" description="Polar residues" evidence="1">
    <location>
        <begin position="257"/>
        <end position="273"/>
    </location>
</feature>
<dbReference type="VEuPathDB" id="FungiDB:PSHT_05391"/>
<evidence type="ECO:0000259" key="2">
    <source>
        <dbReference type="Pfam" id="PF25534"/>
    </source>
</evidence>
<evidence type="ECO:0000256" key="1">
    <source>
        <dbReference type="SAM" id="MobiDB-lite"/>
    </source>
</evidence>
<feature type="compositionally biased region" description="Low complexity" evidence="1">
    <location>
        <begin position="342"/>
        <end position="351"/>
    </location>
</feature>
<feature type="non-terminal residue" evidence="3">
    <location>
        <position position="1"/>
    </location>
</feature>
<feature type="region of interest" description="Disordered" evidence="1">
    <location>
        <begin position="1"/>
        <end position="41"/>
    </location>
</feature>
<reference evidence="3" key="1">
    <citation type="submission" date="2017-12" db="EMBL/GenBank/DDBJ databases">
        <title>Gene loss provides genomic basis for host adaptation in cereal stripe rust fungi.</title>
        <authorList>
            <person name="Xia C."/>
        </authorList>
    </citation>
    <scope>NUCLEOTIDE SEQUENCE [LARGE SCALE GENOMIC DNA]</scope>
    <source>
        <strain evidence="3">93-210</strain>
    </source>
</reference>
<comment type="caution">
    <text evidence="3">The sequence shown here is derived from an EMBL/GenBank/DDBJ whole genome shotgun (WGS) entry which is preliminary data.</text>
</comment>
<feature type="region of interest" description="Disordered" evidence="1">
    <location>
        <begin position="257"/>
        <end position="281"/>
    </location>
</feature>
<feature type="compositionally biased region" description="Basic and acidic residues" evidence="1">
    <location>
        <begin position="355"/>
        <end position="385"/>
    </location>
</feature>